<comment type="caution">
    <text evidence="1">The sequence shown here is derived from an EMBL/GenBank/DDBJ whole genome shotgun (WGS) entry which is preliminary data.</text>
</comment>
<gene>
    <name evidence="1" type="ORF">EGR_08349</name>
</gene>
<dbReference type="KEGG" id="egl:EGR_08349"/>
<evidence type="ECO:0000313" key="2">
    <source>
        <dbReference type="Proteomes" id="UP000019149"/>
    </source>
</evidence>
<organism evidence="1 2">
    <name type="scientific">Echinococcus granulosus</name>
    <name type="common">Hydatid tapeworm</name>
    <dbReference type="NCBI Taxonomy" id="6210"/>
    <lineage>
        <taxon>Eukaryota</taxon>
        <taxon>Metazoa</taxon>
        <taxon>Spiralia</taxon>
        <taxon>Lophotrochozoa</taxon>
        <taxon>Platyhelminthes</taxon>
        <taxon>Cestoda</taxon>
        <taxon>Eucestoda</taxon>
        <taxon>Cyclophyllidea</taxon>
        <taxon>Taeniidae</taxon>
        <taxon>Echinococcus</taxon>
        <taxon>Echinococcus granulosus group</taxon>
    </lineage>
</organism>
<dbReference type="AlphaFoldDB" id="W6U8M8"/>
<dbReference type="CTD" id="36344064"/>
<dbReference type="EMBL" id="APAU02000104">
    <property type="protein sequence ID" value="EUB56771.1"/>
    <property type="molecule type" value="Genomic_DNA"/>
</dbReference>
<protein>
    <submittedName>
        <fullName evidence="1">Uncharacterized protein</fullName>
    </submittedName>
</protein>
<reference evidence="1 2" key="1">
    <citation type="journal article" date="2013" name="Nat. Genet.">
        <title>The genome of the hydatid tapeworm Echinococcus granulosus.</title>
        <authorList>
            <person name="Zheng H."/>
            <person name="Zhang W."/>
            <person name="Zhang L."/>
            <person name="Zhang Z."/>
            <person name="Li J."/>
            <person name="Lu G."/>
            <person name="Zhu Y."/>
            <person name="Wang Y."/>
            <person name="Huang Y."/>
            <person name="Liu J."/>
            <person name="Kang H."/>
            <person name="Chen J."/>
            <person name="Wang L."/>
            <person name="Chen A."/>
            <person name="Yu S."/>
            <person name="Gao Z."/>
            <person name="Jin L."/>
            <person name="Gu W."/>
            <person name="Wang Z."/>
            <person name="Zhao L."/>
            <person name="Shi B."/>
            <person name="Wen H."/>
            <person name="Lin R."/>
            <person name="Jones M.K."/>
            <person name="Brejova B."/>
            <person name="Vinar T."/>
            <person name="Zhao G."/>
            <person name="McManus D.P."/>
            <person name="Chen Z."/>
            <person name="Zhou Y."/>
            <person name="Wang S."/>
        </authorList>
    </citation>
    <scope>NUCLEOTIDE SEQUENCE [LARGE SCALE GENOMIC DNA]</scope>
</reference>
<keyword evidence="2" id="KW-1185">Reference proteome</keyword>
<evidence type="ECO:0000313" key="1">
    <source>
        <dbReference type="EMBL" id="EUB56771.1"/>
    </source>
</evidence>
<proteinExistence type="predicted"/>
<accession>W6U8M8</accession>
<sequence length="102" mass="11661">MPSTSRLRSVLRIDQYHEEMDFKSANGQHKVKADQTTMNRRGVEPACVSNFSPMVTYAYIPHLQFAPPPDYQGGGMEDLEKKHNFGENVNRSGKSNRLRFCL</sequence>
<dbReference type="RefSeq" id="XP_024347967.1">
    <property type="nucleotide sequence ID" value="XM_024497598.1"/>
</dbReference>
<dbReference type="GeneID" id="36344064"/>
<name>W6U8M8_ECHGR</name>
<dbReference type="Proteomes" id="UP000019149">
    <property type="component" value="Unassembled WGS sequence"/>
</dbReference>